<keyword evidence="4 8" id="KW-0812">Transmembrane</keyword>
<sequence length="87" mass="10268">MTFSKFNLILLIAVTMSALYVTDLRMGIKRQTHLYGKGQEEEIRLNQERAELLYEQTKYSDKKQVMEAATRMKMHEPKPEETVALRF</sequence>
<gene>
    <name evidence="10" type="primary">ftsL</name>
    <name evidence="10" type="ORF">KEBURONENSIS_01007</name>
    <name evidence="9" type="ORF">KEBURONENSIS_01083</name>
</gene>
<keyword evidence="7" id="KW-0131">Cell cycle</keyword>
<evidence type="ECO:0000256" key="2">
    <source>
        <dbReference type="ARBA" id="ARBA00022475"/>
    </source>
</evidence>
<evidence type="ECO:0000313" key="10">
    <source>
        <dbReference type="EMBL" id="SNB62656.1"/>
    </source>
</evidence>
<keyword evidence="2" id="KW-1003">Cell membrane</keyword>
<keyword evidence="6 8" id="KW-0472">Membrane</keyword>
<evidence type="ECO:0000256" key="5">
    <source>
        <dbReference type="ARBA" id="ARBA00022989"/>
    </source>
</evidence>
<accession>A0A238T9G1</accession>
<evidence type="ECO:0000256" key="6">
    <source>
        <dbReference type="ARBA" id="ARBA00023136"/>
    </source>
</evidence>
<reference evidence="10 11" key="2">
    <citation type="submission" date="2017-06" db="EMBL/GenBank/DDBJ databases">
        <authorList>
            <person name="Kim H.J."/>
            <person name="Triplett B.A."/>
        </authorList>
    </citation>
    <scope>NUCLEOTIDE SEQUENCE [LARGE SCALE GENOMIC DNA]</scope>
    <source>
        <strain evidence="10">Kingella_eburonensis</strain>
    </source>
</reference>
<dbReference type="STRING" id="1522312.GCA_900177895_00738"/>
<keyword evidence="5 8" id="KW-1133">Transmembrane helix</keyword>
<dbReference type="EMBL" id="FXUV02000016">
    <property type="protein sequence ID" value="SNB62656.1"/>
    <property type="molecule type" value="Genomic_DNA"/>
</dbReference>
<dbReference type="AlphaFoldDB" id="A0A238T9G1"/>
<evidence type="ECO:0000256" key="3">
    <source>
        <dbReference type="ARBA" id="ARBA00022618"/>
    </source>
</evidence>
<dbReference type="RefSeq" id="WP_032137910.1">
    <property type="nucleotide sequence ID" value="NZ_CCNJ01000071.1"/>
</dbReference>
<evidence type="ECO:0000313" key="9">
    <source>
        <dbReference type="EMBL" id="SMQ12074.1"/>
    </source>
</evidence>
<dbReference type="OrthoDB" id="8613450at2"/>
<feature type="transmembrane region" description="Helical" evidence="8">
    <location>
        <begin position="6"/>
        <end position="22"/>
    </location>
</feature>
<reference evidence="9" key="1">
    <citation type="submission" date="2017-05" db="EMBL/GenBank/DDBJ databases">
        <authorList>
            <person name="Song R."/>
            <person name="Chenine A.L."/>
            <person name="Ruprecht R.M."/>
        </authorList>
    </citation>
    <scope>NUCLEOTIDE SEQUENCE</scope>
    <source>
        <strain evidence="9">Kingella_eburonensis</strain>
    </source>
</reference>
<dbReference type="Pfam" id="PF04999">
    <property type="entry name" value="FtsL"/>
    <property type="match status" value="1"/>
</dbReference>
<dbReference type="GeneID" id="83624784"/>
<evidence type="ECO:0000256" key="8">
    <source>
        <dbReference type="SAM" id="Phobius"/>
    </source>
</evidence>
<evidence type="ECO:0000313" key="11">
    <source>
        <dbReference type="Proteomes" id="UP000215450"/>
    </source>
</evidence>
<evidence type="ECO:0000256" key="7">
    <source>
        <dbReference type="ARBA" id="ARBA00023306"/>
    </source>
</evidence>
<dbReference type="Proteomes" id="UP000215450">
    <property type="component" value="Unassembled WGS sequence"/>
</dbReference>
<keyword evidence="11" id="KW-1185">Reference proteome</keyword>
<keyword evidence="3 10" id="KW-0132">Cell division</keyword>
<organism evidence="10 11">
    <name type="scientific">Kingella negevensis</name>
    <dbReference type="NCBI Taxonomy" id="1522312"/>
    <lineage>
        <taxon>Bacteria</taxon>
        <taxon>Pseudomonadati</taxon>
        <taxon>Pseudomonadota</taxon>
        <taxon>Betaproteobacteria</taxon>
        <taxon>Neisseriales</taxon>
        <taxon>Neisseriaceae</taxon>
        <taxon>Kingella</taxon>
    </lineage>
</organism>
<evidence type="ECO:0000256" key="4">
    <source>
        <dbReference type="ARBA" id="ARBA00022692"/>
    </source>
</evidence>
<dbReference type="GO" id="GO:0005886">
    <property type="term" value="C:plasma membrane"/>
    <property type="evidence" value="ECO:0007669"/>
    <property type="project" value="UniProtKB-SubCell"/>
</dbReference>
<dbReference type="InterPro" id="IPR011922">
    <property type="entry name" value="Cell_div_FtsL"/>
</dbReference>
<comment type="subcellular location">
    <subcellularLocation>
        <location evidence="1">Cell membrane</location>
        <topology evidence="1">Single-pass type II membrane protein</topology>
    </subcellularLocation>
</comment>
<dbReference type="EMBL" id="FXUV01000014">
    <property type="protein sequence ID" value="SMQ12074.1"/>
    <property type="molecule type" value="Genomic_DNA"/>
</dbReference>
<dbReference type="GO" id="GO:0051301">
    <property type="term" value="P:cell division"/>
    <property type="evidence" value="ECO:0007669"/>
    <property type="project" value="UniProtKB-KW"/>
</dbReference>
<protein>
    <submittedName>
        <fullName evidence="10">Cell division protein FtsL</fullName>
    </submittedName>
</protein>
<name>A0A238T9G1_9NEIS</name>
<evidence type="ECO:0000256" key="1">
    <source>
        <dbReference type="ARBA" id="ARBA00004401"/>
    </source>
</evidence>
<proteinExistence type="predicted"/>